<gene>
    <name evidence="3" type="ORF">PY650_12740</name>
</gene>
<name>A0ABT7KD24_9HYPH</name>
<keyword evidence="4" id="KW-1185">Reference proteome</keyword>
<organism evidence="3 4">
    <name type="scientific">Rhizobium calliandrae</name>
    <dbReference type="NCBI Taxonomy" id="1312182"/>
    <lineage>
        <taxon>Bacteria</taxon>
        <taxon>Pseudomonadati</taxon>
        <taxon>Pseudomonadota</taxon>
        <taxon>Alphaproteobacteria</taxon>
        <taxon>Hyphomicrobiales</taxon>
        <taxon>Rhizobiaceae</taxon>
        <taxon>Rhizobium/Agrobacterium group</taxon>
        <taxon>Rhizobium</taxon>
    </lineage>
</organism>
<dbReference type="Pfam" id="PF01757">
    <property type="entry name" value="Acyl_transf_3"/>
    <property type="match status" value="1"/>
</dbReference>
<sequence length="345" mass="38418">MQPASRTRHRYASLDAMRGLAAFSVVVYHLQRPYAPLAYVAVDFFFVLSGFVIARAYSEKLSGGMPLRAFMKARYARLYPLFLLGTLYGLVQLLAYWKSSNDTVGDLLASLTTTLFMLPSPSFLTRSATDILPLYPLNGPAWSLFWELLVNLAFALVLFRMRTRSLAVIVAVSLAGLVASVSFHRSLDLGWEWRSVDGGLARVFFSFVVGMIICRLRKGRPPVTTYLALLPIVLIFGLLFLPVYSLKFALLSCIVISPLVVLAGTFLEIPERIQPLGIFLGYLSYPIYMCHRGFTEIYAHFVDSDQVPPLLYIGGFLALITVISLLSARIVTLVPKLAPSKMRTP</sequence>
<evidence type="ECO:0000313" key="4">
    <source>
        <dbReference type="Proteomes" id="UP001172630"/>
    </source>
</evidence>
<feature type="domain" description="Acyltransferase 3" evidence="2">
    <location>
        <begin position="12"/>
        <end position="326"/>
    </location>
</feature>
<dbReference type="InterPro" id="IPR002656">
    <property type="entry name" value="Acyl_transf_3_dom"/>
</dbReference>
<dbReference type="EC" id="2.3.-.-" evidence="3"/>
<feature type="transmembrane region" description="Helical" evidence="1">
    <location>
        <begin position="248"/>
        <end position="267"/>
    </location>
</feature>
<feature type="transmembrane region" description="Helical" evidence="1">
    <location>
        <begin position="166"/>
        <end position="187"/>
    </location>
</feature>
<dbReference type="PANTHER" id="PTHR23028">
    <property type="entry name" value="ACETYLTRANSFERASE"/>
    <property type="match status" value="1"/>
</dbReference>
<keyword evidence="3" id="KW-0808">Transferase</keyword>
<reference evidence="3" key="1">
    <citation type="submission" date="2023-06" db="EMBL/GenBank/DDBJ databases">
        <title>Phylogenetic Diversity of Rhizobium strains.</title>
        <authorList>
            <person name="Moura F.T."/>
            <person name="Helene L.C.F."/>
            <person name="Hungria M."/>
        </authorList>
    </citation>
    <scope>NUCLEOTIDE SEQUENCE</scope>
    <source>
        <strain evidence="3">CCGE524</strain>
    </source>
</reference>
<feature type="transmembrane region" description="Helical" evidence="1">
    <location>
        <begin position="78"/>
        <end position="97"/>
    </location>
</feature>
<keyword evidence="1" id="KW-1133">Transmembrane helix</keyword>
<feature type="transmembrane region" description="Helical" evidence="1">
    <location>
        <begin position="37"/>
        <end position="57"/>
    </location>
</feature>
<feature type="transmembrane region" description="Helical" evidence="1">
    <location>
        <begin position="223"/>
        <end position="242"/>
    </location>
</feature>
<dbReference type="Proteomes" id="UP001172630">
    <property type="component" value="Unassembled WGS sequence"/>
</dbReference>
<dbReference type="PANTHER" id="PTHR23028:SF134">
    <property type="entry name" value="PUTATIVE (AFU_ORTHOLOGUE AFUA_4G08520)-RELATED"/>
    <property type="match status" value="1"/>
</dbReference>
<keyword evidence="1" id="KW-0812">Transmembrane</keyword>
<evidence type="ECO:0000259" key="2">
    <source>
        <dbReference type="Pfam" id="PF01757"/>
    </source>
</evidence>
<feature type="transmembrane region" description="Helical" evidence="1">
    <location>
        <begin position="279"/>
        <end position="299"/>
    </location>
</feature>
<accession>A0ABT7KD24</accession>
<evidence type="ECO:0000313" key="3">
    <source>
        <dbReference type="EMBL" id="MDL2406512.1"/>
    </source>
</evidence>
<dbReference type="InterPro" id="IPR050879">
    <property type="entry name" value="Acyltransferase_3"/>
</dbReference>
<dbReference type="EMBL" id="JARFYN010000013">
    <property type="protein sequence ID" value="MDL2406512.1"/>
    <property type="molecule type" value="Genomic_DNA"/>
</dbReference>
<feature type="transmembrane region" description="Helical" evidence="1">
    <location>
        <begin position="199"/>
        <end position="216"/>
    </location>
</feature>
<feature type="transmembrane region" description="Helical" evidence="1">
    <location>
        <begin position="141"/>
        <end position="159"/>
    </location>
</feature>
<keyword evidence="3" id="KW-0238">DNA-binding</keyword>
<comment type="caution">
    <text evidence="3">The sequence shown here is derived from an EMBL/GenBank/DDBJ whole genome shotgun (WGS) entry which is preliminary data.</text>
</comment>
<keyword evidence="1" id="KW-0472">Membrane</keyword>
<evidence type="ECO:0000256" key="1">
    <source>
        <dbReference type="SAM" id="Phobius"/>
    </source>
</evidence>
<keyword evidence="3" id="KW-0012">Acyltransferase</keyword>
<protein>
    <submittedName>
        <fullName evidence="3">Acyltransferase</fullName>
        <ecNumber evidence="3">2.3.-.-</ecNumber>
    </submittedName>
</protein>
<proteinExistence type="predicted"/>
<dbReference type="GO" id="GO:0003677">
    <property type="term" value="F:DNA binding"/>
    <property type="evidence" value="ECO:0007669"/>
    <property type="project" value="UniProtKB-KW"/>
</dbReference>
<feature type="transmembrane region" description="Helical" evidence="1">
    <location>
        <begin position="311"/>
        <end position="334"/>
    </location>
</feature>
<dbReference type="GO" id="GO:0016746">
    <property type="term" value="F:acyltransferase activity"/>
    <property type="evidence" value="ECO:0007669"/>
    <property type="project" value="UniProtKB-KW"/>
</dbReference>